<reference evidence="2" key="1">
    <citation type="submission" date="2006-10" db="EMBL/GenBank/DDBJ databases">
        <title>Complete sequence of Solibacter usitatus Ellin6076.</title>
        <authorList>
            <consortium name="US DOE Joint Genome Institute"/>
            <person name="Copeland A."/>
            <person name="Lucas S."/>
            <person name="Lapidus A."/>
            <person name="Barry K."/>
            <person name="Detter J.C."/>
            <person name="Glavina del Rio T."/>
            <person name="Hammon N."/>
            <person name="Israni S."/>
            <person name="Dalin E."/>
            <person name="Tice H."/>
            <person name="Pitluck S."/>
            <person name="Thompson L.S."/>
            <person name="Brettin T."/>
            <person name="Bruce D."/>
            <person name="Han C."/>
            <person name="Tapia R."/>
            <person name="Gilna P."/>
            <person name="Schmutz J."/>
            <person name="Larimer F."/>
            <person name="Land M."/>
            <person name="Hauser L."/>
            <person name="Kyrpides N."/>
            <person name="Mikhailova N."/>
            <person name="Janssen P.H."/>
            <person name="Kuske C.R."/>
            <person name="Richardson P."/>
        </authorList>
    </citation>
    <scope>NUCLEOTIDE SEQUENCE</scope>
    <source>
        <strain evidence="2">Ellin6076</strain>
    </source>
</reference>
<evidence type="ECO:0000256" key="1">
    <source>
        <dbReference type="SAM" id="MobiDB-lite"/>
    </source>
</evidence>
<sequence precursor="true">MMSKIGKSLFIIWAVASFSRGQQPSGTATPEFEVASLKPSTPATGEVGGVYTYPGGRVEFRGCTLQYLIEQAFSIQPFQVSGGPGWMQQERYDIDAEPPASSKSSKSMPPYPKAPPNEEQRQMLQSLLVGRFGLKYHRETREGPVYLLVKGNKALKLVDSKDKNRYPWAGGIRGGMITGDGLAGINESMEDLAKRLSPYLGRPVLDRTGLSGSFDFRSEYSSDDVHPDVITMILSSVQDLGLKLTTSKGPVDGIVIEHAERPSAN</sequence>
<dbReference type="eggNOG" id="COG4219">
    <property type="taxonomic scope" value="Bacteria"/>
</dbReference>
<dbReference type="InParanoid" id="Q029G9"/>
<dbReference type="EMBL" id="CP000473">
    <property type="protein sequence ID" value="ABJ82317.1"/>
    <property type="molecule type" value="Genomic_DNA"/>
</dbReference>
<feature type="compositionally biased region" description="Low complexity" evidence="1">
    <location>
        <begin position="97"/>
        <end position="108"/>
    </location>
</feature>
<dbReference type="InterPro" id="IPR017801">
    <property type="entry name" value="DUF3738"/>
</dbReference>
<accession>Q029G9</accession>
<protein>
    <recommendedName>
        <fullName evidence="3">Peptidase M56, BlaR1</fullName>
    </recommendedName>
</protein>
<name>Q029G9_SOLUE</name>
<dbReference type="Pfam" id="PF12543">
    <property type="entry name" value="DUF3738"/>
    <property type="match status" value="1"/>
</dbReference>
<feature type="region of interest" description="Disordered" evidence="1">
    <location>
        <begin position="95"/>
        <end position="118"/>
    </location>
</feature>
<dbReference type="OrthoDB" id="117638at2"/>
<proteinExistence type="predicted"/>
<dbReference type="AlphaFoldDB" id="Q029G9"/>
<gene>
    <name evidence="2" type="ordered locus">Acid_1324</name>
</gene>
<dbReference type="NCBIfam" id="TIGR03435">
    <property type="entry name" value="Soli_TIGR03435"/>
    <property type="match status" value="1"/>
</dbReference>
<evidence type="ECO:0008006" key="3">
    <source>
        <dbReference type="Google" id="ProtNLM"/>
    </source>
</evidence>
<dbReference type="HOGENOM" id="CLU_079080_0_0_0"/>
<organism evidence="2">
    <name type="scientific">Solibacter usitatus (strain Ellin6076)</name>
    <dbReference type="NCBI Taxonomy" id="234267"/>
    <lineage>
        <taxon>Bacteria</taxon>
        <taxon>Pseudomonadati</taxon>
        <taxon>Acidobacteriota</taxon>
        <taxon>Terriglobia</taxon>
        <taxon>Bryobacterales</taxon>
        <taxon>Solibacteraceae</taxon>
        <taxon>Candidatus Solibacter</taxon>
    </lineage>
</organism>
<dbReference type="KEGG" id="sus:Acid_1324"/>
<evidence type="ECO:0000313" key="2">
    <source>
        <dbReference type="EMBL" id="ABJ82317.1"/>
    </source>
</evidence>